<keyword evidence="1 3" id="KW-0732">Signal</keyword>
<gene>
    <name evidence="5" type="ORF">H6A32_13255</name>
</gene>
<sequence length="188" mass="20549">MNMKKKIVAMMLAGVMACGLWACGNSSEPKEETKSENKEETVEVPEEQKTDVSFKDDILTIEDGVIKITGTEVAPANTDIGEENPTLIFTYEFTNTSDDVLQPGTVWIACFNATQETESTIEDLDVAFAPQDEKYTEMNEMSYTDVKPGATVESVISYDIKDTTLPVTLTATQGIAGEELGSKVINLQ</sequence>
<feature type="signal peptide" evidence="3">
    <location>
        <begin position="1"/>
        <end position="22"/>
    </location>
</feature>
<name>A0ABS2EKW7_9FIRM</name>
<evidence type="ECO:0000256" key="2">
    <source>
        <dbReference type="SAM" id="MobiDB-lite"/>
    </source>
</evidence>
<organism evidence="5 6">
    <name type="scientific">Drancourtella massiliensis</name>
    <dbReference type="NCBI Taxonomy" id="1632013"/>
    <lineage>
        <taxon>Bacteria</taxon>
        <taxon>Bacillati</taxon>
        <taxon>Bacillota</taxon>
        <taxon>Clostridia</taxon>
        <taxon>Eubacteriales</taxon>
        <taxon>Oscillospiraceae</taxon>
        <taxon>Drancourtella</taxon>
    </lineage>
</organism>
<dbReference type="Gene3D" id="2.60.40.1240">
    <property type="match status" value="1"/>
</dbReference>
<keyword evidence="6" id="KW-1185">Reference proteome</keyword>
<feature type="chain" id="PRO_5045600535" evidence="3">
    <location>
        <begin position="23"/>
        <end position="188"/>
    </location>
</feature>
<evidence type="ECO:0000259" key="4">
    <source>
        <dbReference type="Pfam" id="PF16729"/>
    </source>
</evidence>
<evidence type="ECO:0000313" key="6">
    <source>
        <dbReference type="Proteomes" id="UP000775686"/>
    </source>
</evidence>
<feature type="compositionally biased region" description="Basic and acidic residues" evidence="2">
    <location>
        <begin position="28"/>
        <end position="49"/>
    </location>
</feature>
<accession>A0ABS2EKW7</accession>
<feature type="region of interest" description="Disordered" evidence="2">
    <location>
        <begin position="26"/>
        <end position="49"/>
    </location>
</feature>
<dbReference type="Pfam" id="PF16729">
    <property type="entry name" value="DUF5067"/>
    <property type="match status" value="1"/>
</dbReference>
<evidence type="ECO:0000256" key="3">
    <source>
        <dbReference type="SAM" id="SignalP"/>
    </source>
</evidence>
<proteinExistence type="predicted"/>
<evidence type="ECO:0000313" key="5">
    <source>
        <dbReference type="EMBL" id="MBM6745252.1"/>
    </source>
</evidence>
<protein>
    <submittedName>
        <fullName evidence="5">DUF5067 domain-containing protein</fullName>
    </submittedName>
</protein>
<dbReference type="Proteomes" id="UP000775686">
    <property type="component" value="Unassembled WGS sequence"/>
</dbReference>
<comment type="caution">
    <text evidence="5">The sequence shown here is derived from an EMBL/GenBank/DDBJ whole genome shotgun (WGS) entry which is preliminary data.</text>
</comment>
<dbReference type="RefSeq" id="WP_204864569.1">
    <property type="nucleotide sequence ID" value="NZ_JACJKH010000027.1"/>
</dbReference>
<dbReference type="InterPro" id="IPR029050">
    <property type="entry name" value="Immunoprotect_excell_Ig-like"/>
</dbReference>
<evidence type="ECO:0000256" key="1">
    <source>
        <dbReference type="ARBA" id="ARBA00022729"/>
    </source>
</evidence>
<dbReference type="InterPro" id="IPR031989">
    <property type="entry name" value="DUF5067"/>
</dbReference>
<dbReference type="EMBL" id="JACJKH010000027">
    <property type="protein sequence ID" value="MBM6745252.1"/>
    <property type="molecule type" value="Genomic_DNA"/>
</dbReference>
<reference evidence="5 6" key="1">
    <citation type="journal article" date="2021" name="Sci. Rep.">
        <title>The distribution of antibiotic resistance genes in chicken gut microbiota commensals.</title>
        <authorList>
            <person name="Juricova H."/>
            <person name="Matiasovicova J."/>
            <person name="Kubasova T."/>
            <person name="Cejkova D."/>
            <person name="Rychlik I."/>
        </authorList>
    </citation>
    <scope>NUCLEOTIDE SEQUENCE [LARGE SCALE GENOMIC DNA]</scope>
    <source>
        <strain evidence="5 6">An770</strain>
    </source>
</reference>
<dbReference type="PROSITE" id="PS51257">
    <property type="entry name" value="PROKAR_LIPOPROTEIN"/>
    <property type="match status" value="1"/>
</dbReference>
<feature type="domain" description="DUF5067" evidence="4">
    <location>
        <begin position="45"/>
        <end position="172"/>
    </location>
</feature>